<dbReference type="PANTHER" id="PTHR43591">
    <property type="entry name" value="METHYLTRANSFERASE"/>
    <property type="match status" value="1"/>
</dbReference>
<dbReference type="GO" id="GO:0032259">
    <property type="term" value="P:methylation"/>
    <property type="evidence" value="ECO:0007669"/>
    <property type="project" value="UniProtKB-KW"/>
</dbReference>
<name>A0A090BV53_9GAMM</name>
<dbReference type="InterPro" id="IPR029063">
    <property type="entry name" value="SAM-dependent_MTases_sf"/>
</dbReference>
<sequence>MPMTGLQRSYTLWAPFYNKMVATPTRLARQRSLAQLGQPRPEGPILLCGIGSGLDIPYLPKGYNYVGIDITWAMLRQAQRAIHNQDNLILHQGDVMQLPYPDHGFQFVIMHFILAVVPQPQRVLDEAIRVLKPGGKILILDKFLQPKQWAPLRRWLSPWLGKIATRTDVVFEELSHPNLILLNNSPALARGWFRQILLYKPPQ</sequence>
<keyword evidence="3" id="KW-1185">Reference proteome</keyword>
<dbReference type="Proteomes" id="UP000031623">
    <property type="component" value="Chromosome"/>
</dbReference>
<dbReference type="AlphaFoldDB" id="A0A090BV53"/>
<evidence type="ECO:0000313" key="2">
    <source>
        <dbReference type="EMBL" id="BAP56256.1"/>
    </source>
</evidence>
<keyword evidence="2" id="KW-0808">Transferase</keyword>
<dbReference type="OrthoDB" id="323463at2"/>
<dbReference type="Gene3D" id="3.40.50.150">
    <property type="entry name" value="Vaccinia Virus protein VP39"/>
    <property type="match status" value="1"/>
</dbReference>
<feature type="domain" description="Methyltransferase type 11" evidence="1">
    <location>
        <begin position="48"/>
        <end position="139"/>
    </location>
</feature>
<dbReference type="STRING" id="40754.THII_1959"/>
<dbReference type="KEGG" id="tig:THII_1959"/>
<dbReference type="Pfam" id="PF08241">
    <property type="entry name" value="Methyltransf_11"/>
    <property type="match status" value="1"/>
</dbReference>
<dbReference type="EMBL" id="AP014633">
    <property type="protein sequence ID" value="BAP56256.1"/>
    <property type="molecule type" value="Genomic_DNA"/>
</dbReference>
<organism evidence="2 3">
    <name type="scientific">Thioploca ingrica</name>
    <dbReference type="NCBI Taxonomy" id="40754"/>
    <lineage>
        <taxon>Bacteria</taxon>
        <taxon>Pseudomonadati</taxon>
        <taxon>Pseudomonadota</taxon>
        <taxon>Gammaproteobacteria</taxon>
        <taxon>Thiotrichales</taxon>
        <taxon>Thiotrichaceae</taxon>
        <taxon>Thioploca</taxon>
    </lineage>
</organism>
<dbReference type="HOGENOM" id="CLU_037990_7_0_6"/>
<gene>
    <name evidence="2" type="ORF">THII_1959</name>
</gene>
<dbReference type="InterPro" id="IPR013216">
    <property type="entry name" value="Methyltransf_11"/>
</dbReference>
<keyword evidence="2" id="KW-0489">Methyltransferase</keyword>
<reference evidence="2 3" key="1">
    <citation type="journal article" date="2014" name="ISME J.">
        <title>Ecophysiology of Thioploca ingrica as revealed by the complete genome sequence supplemented with proteomic evidence.</title>
        <authorList>
            <person name="Kojima H."/>
            <person name="Ogura Y."/>
            <person name="Yamamoto N."/>
            <person name="Togashi T."/>
            <person name="Mori H."/>
            <person name="Watanabe T."/>
            <person name="Nemoto F."/>
            <person name="Kurokawa K."/>
            <person name="Hayashi T."/>
            <person name="Fukui M."/>
        </authorList>
    </citation>
    <scope>NUCLEOTIDE SEQUENCE [LARGE SCALE GENOMIC DNA]</scope>
</reference>
<accession>A0A090BV53</accession>
<evidence type="ECO:0000259" key="1">
    <source>
        <dbReference type="Pfam" id="PF08241"/>
    </source>
</evidence>
<protein>
    <submittedName>
        <fullName evidence="2">Phosphatidylethanolamine N-methyltransferase</fullName>
    </submittedName>
</protein>
<dbReference type="GO" id="GO:0008757">
    <property type="term" value="F:S-adenosylmethionine-dependent methyltransferase activity"/>
    <property type="evidence" value="ECO:0007669"/>
    <property type="project" value="InterPro"/>
</dbReference>
<dbReference type="SUPFAM" id="SSF53335">
    <property type="entry name" value="S-adenosyl-L-methionine-dependent methyltransferases"/>
    <property type="match status" value="1"/>
</dbReference>
<evidence type="ECO:0000313" key="3">
    <source>
        <dbReference type="Proteomes" id="UP000031623"/>
    </source>
</evidence>
<dbReference type="CDD" id="cd02440">
    <property type="entry name" value="AdoMet_MTases"/>
    <property type="match status" value="1"/>
</dbReference>
<proteinExistence type="predicted"/>